<evidence type="ECO:0000313" key="2">
    <source>
        <dbReference type="EMBL" id="RSL88637.1"/>
    </source>
</evidence>
<accession>A0A428SFX0</accession>
<feature type="transmembrane region" description="Helical" evidence="1">
    <location>
        <begin position="57"/>
        <end position="81"/>
    </location>
</feature>
<keyword evidence="1" id="KW-1133">Transmembrane helix</keyword>
<proteinExistence type="predicted"/>
<dbReference type="EMBL" id="NIZV01000469">
    <property type="protein sequence ID" value="RSL88637.1"/>
    <property type="molecule type" value="Genomic_DNA"/>
</dbReference>
<organism evidence="2 3">
    <name type="scientific">Fusarium ambrosium</name>
    <dbReference type="NCBI Taxonomy" id="131363"/>
    <lineage>
        <taxon>Eukaryota</taxon>
        <taxon>Fungi</taxon>
        <taxon>Dikarya</taxon>
        <taxon>Ascomycota</taxon>
        <taxon>Pezizomycotina</taxon>
        <taxon>Sordariomycetes</taxon>
        <taxon>Hypocreomycetidae</taxon>
        <taxon>Hypocreales</taxon>
        <taxon>Nectriaceae</taxon>
        <taxon>Fusarium</taxon>
        <taxon>Fusarium solani species complex</taxon>
    </lineage>
</organism>
<dbReference type="Proteomes" id="UP000288429">
    <property type="component" value="Unassembled WGS sequence"/>
</dbReference>
<sequence length="259" mass="29176">MNRNRNSGNYHHITTPQSCQFGYLLLPRPSMPNSLHRIPSPALHLTDIHQQNSSHQVFAMLTVAVYALGALMAVVISHTWFHPTTGGGEAFMEPLMEPWITTGWPTKDVEDWHARVCHAHWKLLQRSPYSTPKPLHDALSLDATSEPFYPQSFSSSPGKQWHDRVLTAILKATAEHTTADLDWMARHLPSRDASLTPTNNLGIKDDYMLTLMEIGSLLADDHVRGNYAQLFVPALTKNKPTDDEKLRQSRIKALEQLCA</sequence>
<protein>
    <submittedName>
        <fullName evidence="2">Uncharacterized protein</fullName>
    </submittedName>
</protein>
<keyword evidence="1" id="KW-0812">Transmembrane</keyword>
<keyword evidence="3" id="KW-1185">Reference proteome</keyword>
<reference evidence="2 3" key="1">
    <citation type="submission" date="2017-06" db="EMBL/GenBank/DDBJ databases">
        <title>Cmopartive genomic analysis of Ambrosia Fusariam Clade fungi.</title>
        <authorList>
            <person name="Stajich J.E."/>
            <person name="Carrillo J."/>
            <person name="Kijimoto T."/>
            <person name="Eskalen A."/>
            <person name="O'Donnell K."/>
            <person name="Kasson M."/>
        </authorList>
    </citation>
    <scope>NUCLEOTIDE SEQUENCE [LARGE SCALE GENOMIC DNA]</scope>
    <source>
        <strain evidence="2 3">NRRL 20438</strain>
    </source>
</reference>
<name>A0A428SFX0_9HYPO</name>
<keyword evidence="1" id="KW-0472">Membrane</keyword>
<dbReference type="AlphaFoldDB" id="A0A428SFX0"/>
<comment type="caution">
    <text evidence="2">The sequence shown here is derived from an EMBL/GenBank/DDBJ whole genome shotgun (WGS) entry which is preliminary data.</text>
</comment>
<gene>
    <name evidence="2" type="ORF">CDV31_016020</name>
</gene>
<evidence type="ECO:0000256" key="1">
    <source>
        <dbReference type="SAM" id="Phobius"/>
    </source>
</evidence>
<evidence type="ECO:0000313" key="3">
    <source>
        <dbReference type="Proteomes" id="UP000288429"/>
    </source>
</evidence>